<keyword evidence="2" id="KW-1185">Reference proteome</keyword>
<reference evidence="1 2" key="1">
    <citation type="submission" date="2019-07" db="EMBL/GenBank/DDBJ databases">
        <title>De Novo Assembly of kiwifruit Actinidia rufa.</title>
        <authorList>
            <person name="Sugita-Konishi S."/>
            <person name="Sato K."/>
            <person name="Mori E."/>
            <person name="Abe Y."/>
            <person name="Kisaki G."/>
            <person name="Hamano K."/>
            <person name="Suezawa K."/>
            <person name="Otani M."/>
            <person name="Fukuda T."/>
            <person name="Manabe T."/>
            <person name="Gomi K."/>
            <person name="Tabuchi M."/>
            <person name="Akimitsu K."/>
            <person name="Kataoka I."/>
        </authorList>
    </citation>
    <scope>NUCLEOTIDE SEQUENCE [LARGE SCALE GENOMIC DNA]</scope>
    <source>
        <strain evidence="2">cv. Fuchu</strain>
    </source>
</reference>
<dbReference type="Proteomes" id="UP000585474">
    <property type="component" value="Unassembled WGS sequence"/>
</dbReference>
<name>A0A7J0EHG6_9ERIC</name>
<organism evidence="1 2">
    <name type="scientific">Actinidia rufa</name>
    <dbReference type="NCBI Taxonomy" id="165716"/>
    <lineage>
        <taxon>Eukaryota</taxon>
        <taxon>Viridiplantae</taxon>
        <taxon>Streptophyta</taxon>
        <taxon>Embryophyta</taxon>
        <taxon>Tracheophyta</taxon>
        <taxon>Spermatophyta</taxon>
        <taxon>Magnoliopsida</taxon>
        <taxon>eudicotyledons</taxon>
        <taxon>Gunneridae</taxon>
        <taxon>Pentapetalae</taxon>
        <taxon>asterids</taxon>
        <taxon>Ericales</taxon>
        <taxon>Actinidiaceae</taxon>
        <taxon>Actinidia</taxon>
    </lineage>
</organism>
<dbReference type="AlphaFoldDB" id="A0A7J0EHG6"/>
<accession>A0A7J0EHG6</accession>
<evidence type="ECO:0000313" key="1">
    <source>
        <dbReference type="EMBL" id="GFY85626.1"/>
    </source>
</evidence>
<evidence type="ECO:0000313" key="2">
    <source>
        <dbReference type="Proteomes" id="UP000585474"/>
    </source>
</evidence>
<dbReference type="EMBL" id="BJWL01000004">
    <property type="protein sequence ID" value="GFY85626.1"/>
    <property type="molecule type" value="Genomic_DNA"/>
</dbReference>
<protein>
    <submittedName>
        <fullName evidence="1">Uncharacterized protein</fullName>
    </submittedName>
</protein>
<comment type="caution">
    <text evidence="1">The sequence shown here is derived from an EMBL/GenBank/DDBJ whole genome shotgun (WGS) entry which is preliminary data.</text>
</comment>
<gene>
    <name evidence="1" type="ORF">Acr_04g0003640</name>
</gene>
<proteinExistence type="predicted"/>
<sequence length="91" mass="9957">MALRRSGACLDAPTDDFGYRAIHPILNLAERLVILPAIVNLHAQIWAVNHIPCRASIAMCGMPVDLCVSPEITVCDCWRGHRVAKVIPELG</sequence>